<evidence type="ECO:0000256" key="3">
    <source>
        <dbReference type="ARBA" id="ARBA00022679"/>
    </source>
</evidence>
<evidence type="ECO:0000313" key="8">
    <source>
        <dbReference type="Proteomes" id="UP000185161"/>
    </source>
</evidence>
<dbReference type="KEGG" id="skr:BRX40_13305"/>
<keyword evidence="4" id="KW-0418">Kinase</keyword>
<keyword evidence="8" id="KW-1185">Reference proteome</keyword>
<evidence type="ECO:0000256" key="2">
    <source>
        <dbReference type="ARBA" id="ARBA00012438"/>
    </source>
</evidence>
<keyword evidence="3" id="KW-0808">Transferase</keyword>
<feature type="region of interest" description="Disordered" evidence="5">
    <location>
        <begin position="232"/>
        <end position="251"/>
    </location>
</feature>
<dbReference type="GO" id="GO:0000155">
    <property type="term" value="F:phosphorelay sensor kinase activity"/>
    <property type="evidence" value="ECO:0007669"/>
    <property type="project" value="InterPro"/>
</dbReference>
<evidence type="ECO:0000256" key="4">
    <source>
        <dbReference type="ARBA" id="ARBA00022777"/>
    </source>
</evidence>
<evidence type="ECO:0000256" key="1">
    <source>
        <dbReference type="ARBA" id="ARBA00000085"/>
    </source>
</evidence>
<dbReference type="EMBL" id="CP018820">
    <property type="protein sequence ID" value="APR55032.1"/>
    <property type="molecule type" value="Genomic_DNA"/>
</dbReference>
<dbReference type="EC" id="2.7.13.3" evidence="2"/>
<dbReference type="Proteomes" id="UP000185161">
    <property type="component" value="Chromosome"/>
</dbReference>
<dbReference type="GO" id="GO:0000156">
    <property type="term" value="F:phosphorelay response regulator activity"/>
    <property type="evidence" value="ECO:0007669"/>
    <property type="project" value="TreeGrafter"/>
</dbReference>
<proteinExistence type="predicted"/>
<dbReference type="STRING" id="93064.BRX40_13305"/>
<dbReference type="AlphaFoldDB" id="A0A1L6JGH4"/>
<evidence type="ECO:0000313" key="7">
    <source>
        <dbReference type="EMBL" id="APR55032.1"/>
    </source>
</evidence>
<dbReference type="GO" id="GO:0007234">
    <property type="term" value="P:osmosensory signaling via phosphorelay pathway"/>
    <property type="evidence" value="ECO:0007669"/>
    <property type="project" value="TreeGrafter"/>
</dbReference>
<dbReference type="Gene3D" id="3.30.565.10">
    <property type="entry name" value="Histidine kinase-like ATPase, C-terminal domain"/>
    <property type="match status" value="1"/>
</dbReference>
<dbReference type="Pfam" id="PF00512">
    <property type="entry name" value="HisKA"/>
    <property type="match status" value="1"/>
</dbReference>
<dbReference type="InterPro" id="IPR005467">
    <property type="entry name" value="His_kinase_dom"/>
</dbReference>
<sequence>MTAGFSTGGNDKSVRFDDTLETVLAADVSTAFGKASAWRQLVDLIGRRRIPDDPRAIELLESIRGDVPLAVRITSARSLEMAEPPAALVQLCAVDEIAVAAPILRTARLSSGEWIELLPYLSAPARGVLRGRRDLPVGVGSALEGFRAADFVLGTEVAAVSEAAPAAGPTMPESVDEVPAEAAVMSPASPFVPVGVAAMGIPLVAAALQQAADGEAQKPAALHGDLIKTQRKDGAGEAGLSSEGQGGPDGPFEIADVVARIDAFYTRQPERPVAARPAERAKRASGFRFETDAQGVIRWVDGISRSPLIGLSLDMTAMPDGSRVDGVAAGALRQRARFSGARLFVAGDSDAGGDWRISANAAFDPASGRFIGYRGTARRPRADETAVKAGGTRGADSLRQLMHELRTPTNAIAGFSELIEREILGEAAPVYRERAALIRDRARALLAAIDDLDIAARIDASALRLHPGEVALQPVFDRVADELGPLAVTRGADVALPADELAVAGDPRAIERLLSRTLATLLSAAGEGERIAVRLTAENDMVAIDFDRPRALAAYPGEAIFAIDDECEEAALLGTGFALRLIRNLTRELSGSLVIAPESLTIRLPAAVTKSLEQVR</sequence>
<dbReference type="SUPFAM" id="SSF47384">
    <property type="entry name" value="Homodimeric domain of signal transducing histidine kinase"/>
    <property type="match status" value="1"/>
</dbReference>
<dbReference type="PANTHER" id="PTHR42878">
    <property type="entry name" value="TWO-COMPONENT HISTIDINE KINASE"/>
    <property type="match status" value="1"/>
</dbReference>
<dbReference type="PANTHER" id="PTHR42878:SF14">
    <property type="entry name" value="OSMOLARITY TWO-COMPONENT SYSTEM PROTEIN SSK1"/>
    <property type="match status" value="1"/>
</dbReference>
<dbReference type="PROSITE" id="PS50109">
    <property type="entry name" value="HIS_KIN"/>
    <property type="match status" value="1"/>
</dbReference>
<name>A0A1L6JGH4_9SPHN</name>
<reference evidence="8" key="1">
    <citation type="submission" date="2016-12" db="EMBL/GenBank/DDBJ databases">
        <title>Whole genome sequencing of Sphingomonas sp. ABOJV.</title>
        <authorList>
            <person name="Conlan S."/>
            <person name="Thomas P.J."/>
            <person name="Mullikin J."/>
            <person name="Palmore T.N."/>
            <person name="Frank K.M."/>
            <person name="Segre J.A."/>
        </authorList>
    </citation>
    <scope>NUCLEOTIDE SEQUENCE [LARGE SCALE GENOMIC DNA]</scope>
    <source>
        <strain evidence="8">ABOJV</strain>
    </source>
</reference>
<dbReference type="InterPro" id="IPR050351">
    <property type="entry name" value="BphY/WalK/GraS-like"/>
</dbReference>
<dbReference type="SMART" id="SM00388">
    <property type="entry name" value="HisKA"/>
    <property type="match status" value="1"/>
</dbReference>
<feature type="domain" description="Histidine kinase" evidence="6">
    <location>
        <begin position="400"/>
        <end position="595"/>
    </location>
</feature>
<dbReference type="InterPro" id="IPR036097">
    <property type="entry name" value="HisK_dim/P_sf"/>
</dbReference>
<dbReference type="InterPro" id="IPR036890">
    <property type="entry name" value="HATPase_C_sf"/>
</dbReference>
<evidence type="ECO:0000259" key="6">
    <source>
        <dbReference type="PROSITE" id="PS50109"/>
    </source>
</evidence>
<protein>
    <recommendedName>
        <fullName evidence="2">histidine kinase</fullName>
        <ecNumber evidence="2">2.7.13.3</ecNumber>
    </recommendedName>
</protein>
<dbReference type="CDD" id="cd00082">
    <property type="entry name" value="HisKA"/>
    <property type="match status" value="1"/>
</dbReference>
<evidence type="ECO:0000256" key="5">
    <source>
        <dbReference type="SAM" id="MobiDB-lite"/>
    </source>
</evidence>
<organism evidence="7 8">
    <name type="scientific">Sphingomonas koreensis</name>
    <dbReference type="NCBI Taxonomy" id="93064"/>
    <lineage>
        <taxon>Bacteria</taxon>
        <taxon>Pseudomonadati</taxon>
        <taxon>Pseudomonadota</taxon>
        <taxon>Alphaproteobacteria</taxon>
        <taxon>Sphingomonadales</taxon>
        <taxon>Sphingomonadaceae</taxon>
        <taxon>Sphingomonas</taxon>
    </lineage>
</organism>
<accession>A0A1L6JGH4</accession>
<dbReference type="GO" id="GO:0030295">
    <property type="term" value="F:protein kinase activator activity"/>
    <property type="evidence" value="ECO:0007669"/>
    <property type="project" value="TreeGrafter"/>
</dbReference>
<gene>
    <name evidence="7" type="ORF">BRX40_13305</name>
</gene>
<comment type="catalytic activity">
    <reaction evidence="1">
        <text>ATP + protein L-histidine = ADP + protein N-phospho-L-histidine.</text>
        <dbReference type="EC" id="2.7.13.3"/>
    </reaction>
</comment>
<dbReference type="InterPro" id="IPR003661">
    <property type="entry name" value="HisK_dim/P_dom"/>
</dbReference>
<dbReference type="Gene3D" id="1.10.287.130">
    <property type="match status" value="1"/>
</dbReference>